<dbReference type="Proteomes" id="UP000886611">
    <property type="component" value="Unassembled WGS sequence"/>
</dbReference>
<dbReference type="EMBL" id="JAATIS010000220">
    <property type="protein sequence ID" value="KAG2469439.1"/>
    <property type="molecule type" value="Genomic_DNA"/>
</dbReference>
<accession>A0A8X8BWQ6</accession>
<proteinExistence type="predicted"/>
<feature type="non-terminal residue" evidence="2">
    <location>
        <position position="252"/>
    </location>
</feature>
<feature type="non-terminal residue" evidence="2">
    <location>
        <position position="1"/>
    </location>
</feature>
<dbReference type="PANTHER" id="PTHR16477">
    <property type="entry name" value="COILED-COIL DOMAIN-CONTAINING PROTEIN 106"/>
    <property type="match status" value="1"/>
</dbReference>
<feature type="region of interest" description="Disordered" evidence="1">
    <location>
        <begin position="84"/>
        <end position="147"/>
    </location>
</feature>
<protein>
    <submittedName>
        <fullName evidence="2">CC106 protein</fullName>
    </submittedName>
</protein>
<dbReference type="PANTHER" id="PTHR16477:SF5">
    <property type="entry name" value="COILED-COIL DOMAIN-CONTAINING PROTEIN 106-RELATED"/>
    <property type="match status" value="1"/>
</dbReference>
<comment type="caution">
    <text evidence="2">The sequence shown here is derived from an EMBL/GenBank/DDBJ whole genome shotgun (WGS) entry which is preliminary data.</text>
</comment>
<evidence type="ECO:0000256" key="1">
    <source>
        <dbReference type="SAM" id="MobiDB-lite"/>
    </source>
</evidence>
<organism evidence="2 3">
    <name type="scientific">Polypterus senegalus</name>
    <name type="common">Senegal bichir</name>
    <dbReference type="NCBI Taxonomy" id="55291"/>
    <lineage>
        <taxon>Eukaryota</taxon>
        <taxon>Metazoa</taxon>
        <taxon>Chordata</taxon>
        <taxon>Craniata</taxon>
        <taxon>Vertebrata</taxon>
        <taxon>Euteleostomi</taxon>
        <taxon>Actinopterygii</taxon>
        <taxon>Polypteriformes</taxon>
        <taxon>Polypteridae</taxon>
        <taxon>Polypterus</taxon>
    </lineage>
</organism>
<dbReference type="Pfam" id="PF15794">
    <property type="entry name" value="CCDC106"/>
    <property type="match status" value="1"/>
</dbReference>
<dbReference type="InterPro" id="IPR031591">
    <property type="entry name" value="CCDC106"/>
</dbReference>
<feature type="compositionally biased region" description="Basic residues" evidence="1">
    <location>
        <begin position="115"/>
        <end position="137"/>
    </location>
</feature>
<gene>
    <name evidence="2" type="primary">Ccdc106_2</name>
    <name evidence="2" type="ORF">GTO96_0004406</name>
</gene>
<keyword evidence="3" id="KW-1185">Reference proteome</keyword>
<dbReference type="AlphaFoldDB" id="A0A8X8BWQ6"/>
<evidence type="ECO:0000313" key="3">
    <source>
        <dbReference type="Proteomes" id="UP000886611"/>
    </source>
</evidence>
<dbReference type="GO" id="GO:0005654">
    <property type="term" value="C:nucleoplasm"/>
    <property type="evidence" value="ECO:0007669"/>
    <property type="project" value="TreeGrafter"/>
</dbReference>
<reference evidence="2 3" key="1">
    <citation type="journal article" date="2021" name="Cell">
        <title>Tracing the genetic footprints of vertebrate landing in non-teleost ray-finned fishes.</title>
        <authorList>
            <person name="Bi X."/>
            <person name="Wang K."/>
            <person name="Yang L."/>
            <person name="Pan H."/>
            <person name="Jiang H."/>
            <person name="Wei Q."/>
            <person name="Fang M."/>
            <person name="Yu H."/>
            <person name="Zhu C."/>
            <person name="Cai Y."/>
            <person name="He Y."/>
            <person name="Gan X."/>
            <person name="Zeng H."/>
            <person name="Yu D."/>
            <person name="Zhu Y."/>
            <person name="Jiang H."/>
            <person name="Qiu Q."/>
            <person name="Yang H."/>
            <person name="Zhang Y.E."/>
            <person name="Wang W."/>
            <person name="Zhu M."/>
            <person name="He S."/>
            <person name="Zhang G."/>
        </authorList>
    </citation>
    <scope>NUCLEOTIDE SEQUENCE [LARGE SCALE GENOMIC DNA]</scope>
    <source>
        <strain evidence="2">Bchr_013</strain>
    </source>
</reference>
<feature type="compositionally biased region" description="Low complexity" evidence="1">
    <location>
        <begin position="85"/>
        <end position="112"/>
    </location>
</feature>
<evidence type="ECO:0000313" key="2">
    <source>
        <dbReference type="EMBL" id="KAG2469439.1"/>
    </source>
</evidence>
<sequence length="252" mass="27596">MTSSPDHQSWDQDACTPAVCAAERRGEGSSNLIPSQNHHCYPTASLSAAASVVEIPDDVLLSASMELEAALRREATGSIQAIPLSSNFSSDSSSESSSDIMSDSSSKTSSSDGYRKKKRKKRKEMRIKRKKYGKKSKKMEAKTCQRAQNPQQVVARYKKILWHFSKEGTMSAAFKHVGVDQNTVVVTAPIAELYIAARVKYQELLKNHSSQVKLGVFATQCGAAILEDPAIEDTIKTFKASGKLLPLKKKVN</sequence>
<name>A0A8X8BWQ6_POLSE</name>